<gene>
    <name evidence="2" type="ORF">KOR34_20750</name>
</gene>
<proteinExistence type="predicted"/>
<dbReference type="EMBL" id="SIHJ01000001">
    <property type="protein sequence ID" value="TWT37128.1"/>
    <property type="molecule type" value="Genomic_DNA"/>
</dbReference>
<evidence type="ECO:0000313" key="2">
    <source>
        <dbReference type="EMBL" id="TWT37128.1"/>
    </source>
</evidence>
<dbReference type="OrthoDB" id="290375at2"/>
<name>A0A5C5VER9_9BACT</name>
<dbReference type="Proteomes" id="UP000316714">
    <property type="component" value="Unassembled WGS sequence"/>
</dbReference>
<dbReference type="AlphaFoldDB" id="A0A5C5VER9"/>
<sequence length="64" mass="6994">MPGNHTANDATPKQPAACPASTCDLQPVPDLVDYLREYARQKPEVAAAWCLGVGFVLGWKLKPW</sequence>
<reference evidence="2 3" key="1">
    <citation type="submission" date="2019-02" db="EMBL/GenBank/DDBJ databases">
        <title>Deep-cultivation of Planctomycetes and their phenomic and genomic characterization uncovers novel biology.</title>
        <authorList>
            <person name="Wiegand S."/>
            <person name="Jogler M."/>
            <person name="Boedeker C."/>
            <person name="Pinto D."/>
            <person name="Vollmers J."/>
            <person name="Rivas-Marin E."/>
            <person name="Kohn T."/>
            <person name="Peeters S.H."/>
            <person name="Heuer A."/>
            <person name="Rast P."/>
            <person name="Oberbeckmann S."/>
            <person name="Bunk B."/>
            <person name="Jeske O."/>
            <person name="Meyerdierks A."/>
            <person name="Storesund J.E."/>
            <person name="Kallscheuer N."/>
            <person name="Luecker S."/>
            <person name="Lage O.M."/>
            <person name="Pohl T."/>
            <person name="Merkel B.J."/>
            <person name="Hornburger P."/>
            <person name="Mueller R.-W."/>
            <person name="Bruemmer F."/>
            <person name="Labrenz M."/>
            <person name="Spormann A.M."/>
            <person name="Op Den Camp H."/>
            <person name="Overmann J."/>
            <person name="Amann R."/>
            <person name="Jetten M.S.M."/>
            <person name="Mascher T."/>
            <person name="Medema M.H."/>
            <person name="Devos D.P."/>
            <person name="Kaster A.-K."/>
            <person name="Ovreas L."/>
            <person name="Rohde M."/>
            <person name="Galperin M.Y."/>
            <person name="Jogler C."/>
        </authorList>
    </citation>
    <scope>NUCLEOTIDE SEQUENCE [LARGE SCALE GENOMIC DNA]</scope>
    <source>
        <strain evidence="2 3">KOR34</strain>
    </source>
</reference>
<feature type="region of interest" description="Disordered" evidence="1">
    <location>
        <begin position="1"/>
        <end position="21"/>
    </location>
</feature>
<protein>
    <submittedName>
        <fullName evidence="2">Uncharacterized protein</fullName>
    </submittedName>
</protein>
<feature type="compositionally biased region" description="Polar residues" evidence="1">
    <location>
        <begin position="1"/>
        <end position="11"/>
    </location>
</feature>
<keyword evidence="3" id="KW-1185">Reference proteome</keyword>
<evidence type="ECO:0000313" key="3">
    <source>
        <dbReference type="Proteomes" id="UP000316714"/>
    </source>
</evidence>
<accession>A0A5C5VER9</accession>
<comment type="caution">
    <text evidence="2">The sequence shown here is derived from an EMBL/GenBank/DDBJ whole genome shotgun (WGS) entry which is preliminary data.</text>
</comment>
<organism evidence="2 3">
    <name type="scientific">Posidoniimonas corsicana</name>
    <dbReference type="NCBI Taxonomy" id="1938618"/>
    <lineage>
        <taxon>Bacteria</taxon>
        <taxon>Pseudomonadati</taxon>
        <taxon>Planctomycetota</taxon>
        <taxon>Planctomycetia</taxon>
        <taxon>Pirellulales</taxon>
        <taxon>Lacipirellulaceae</taxon>
        <taxon>Posidoniimonas</taxon>
    </lineage>
</organism>
<dbReference type="RefSeq" id="WP_146564483.1">
    <property type="nucleotide sequence ID" value="NZ_SIHJ01000001.1"/>
</dbReference>
<evidence type="ECO:0000256" key="1">
    <source>
        <dbReference type="SAM" id="MobiDB-lite"/>
    </source>
</evidence>